<comment type="caution">
    <text evidence="1">The sequence shown here is derived from an EMBL/GenBank/DDBJ whole genome shotgun (WGS) entry which is preliminary data.</text>
</comment>
<protein>
    <submittedName>
        <fullName evidence="1">Uncharacterized protein</fullName>
    </submittedName>
</protein>
<dbReference type="EMBL" id="RCHU01000534">
    <property type="protein sequence ID" value="TKS02657.1"/>
    <property type="molecule type" value="Genomic_DNA"/>
</dbReference>
<gene>
    <name evidence="1" type="ORF">D5086_0000160580</name>
</gene>
<name>A0A4U5Q278_POPAL</name>
<proteinExistence type="predicted"/>
<organism evidence="1">
    <name type="scientific">Populus alba</name>
    <name type="common">White poplar</name>
    <dbReference type="NCBI Taxonomy" id="43335"/>
    <lineage>
        <taxon>Eukaryota</taxon>
        <taxon>Viridiplantae</taxon>
        <taxon>Streptophyta</taxon>
        <taxon>Embryophyta</taxon>
        <taxon>Tracheophyta</taxon>
        <taxon>Spermatophyta</taxon>
        <taxon>Magnoliopsida</taxon>
        <taxon>eudicotyledons</taxon>
        <taxon>Gunneridae</taxon>
        <taxon>Pentapetalae</taxon>
        <taxon>rosids</taxon>
        <taxon>fabids</taxon>
        <taxon>Malpighiales</taxon>
        <taxon>Salicaceae</taxon>
        <taxon>Saliceae</taxon>
        <taxon>Populus</taxon>
    </lineage>
</organism>
<reference evidence="1" key="1">
    <citation type="submission" date="2018-10" db="EMBL/GenBank/DDBJ databases">
        <title>Population genomic analysis revealed the cold adaptation of white poplar.</title>
        <authorList>
            <person name="Liu Y.-J."/>
        </authorList>
    </citation>
    <scope>NUCLEOTIDE SEQUENCE [LARGE SCALE GENOMIC DNA]</scope>
    <source>
        <strain evidence="1">PAL-ZL1</strain>
    </source>
</reference>
<dbReference type="AlphaFoldDB" id="A0A4U5Q278"/>
<evidence type="ECO:0000313" key="1">
    <source>
        <dbReference type="EMBL" id="TKS02657.1"/>
    </source>
</evidence>
<keyword evidence="1" id="KW-0496">Mitochondrion</keyword>
<geneLocation type="mitochondrion" evidence="1"/>
<sequence>MLKTGMLLWNSLRCRFYLSFRSVTMCFHLLELDKYGALLSRVSSVTWTASEQGPRAALYSLKFPKGKVTSVAKAGKRISKLAEGIAIDALPELKGARAVAFFLGGLFLSSFLTSAAANANFNVFGNGKSFSVLRSPLTSLMLLLRLTEKGDPRLSNQFKEMVLPLAFFIDEMKASADQTIFTSSNCLLSSECGIID</sequence>
<accession>A0A4U5Q278</accession>